<organism evidence="6 7">
    <name type="scientific">Aequorivita sublithincola (strain DSM 14238 / LMG 21431 / ACAM 643 / 9-3)</name>
    <dbReference type="NCBI Taxonomy" id="746697"/>
    <lineage>
        <taxon>Bacteria</taxon>
        <taxon>Pseudomonadati</taxon>
        <taxon>Bacteroidota</taxon>
        <taxon>Flavobacteriia</taxon>
        <taxon>Flavobacteriales</taxon>
        <taxon>Flavobacteriaceae</taxon>
        <taxon>Aequorivita</taxon>
    </lineage>
</organism>
<dbReference type="GO" id="GO:0003700">
    <property type="term" value="F:DNA-binding transcription factor activity"/>
    <property type="evidence" value="ECO:0007669"/>
    <property type="project" value="InterPro"/>
</dbReference>
<reference evidence="6 7" key="1">
    <citation type="submission" date="2012-06" db="EMBL/GenBank/DDBJ databases">
        <title>The complete genome of Aequorivita sublithincola DSM 14238.</title>
        <authorList>
            <consortium name="US DOE Joint Genome Institute (JGI-PGF)"/>
            <person name="Lucas S."/>
            <person name="Copeland A."/>
            <person name="Lapidus A."/>
            <person name="Goodwin L."/>
            <person name="Pitluck S."/>
            <person name="Peters L."/>
            <person name="Munk A.C.C."/>
            <person name="Kyrpides N."/>
            <person name="Mavromatis K."/>
            <person name="Pagani I."/>
            <person name="Ivanova N."/>
            <person name="Ovchinnikova G."/>
            <person name="Zeytun A."/>
            <person name="Detter J.C."/>
            <person name="Han C."/>
            <person name="Land M."/>
            <person name="Hauser L."/>
            <person name="Markowitz V."/>
            <person name="Cheng J.-F."/>
            <person name="Hugenholtz P."/>
            <person name="Woyke T."/>
            <person name="Wu D."/>
            <person name="Tindall B."/>
            <person name="Faehnrich R."/>
            <person name="Brambilla E."/>
            <person name="Klenk H.-P."/>
            <person name="Eisen J.A."/>
        </authorList>
    </citation>
    <scope>NUCLEOTIDE SEQUENCE [LARGE SCALE GENOMIC DNA]</scope>
    <source>
        <strain evidence="7">DSM 14238 / LMG 21431 / ACAM 643 / 9-3</strain>
    </source>
</reference>
<dbReference type="HOGENOM" id="CLU_041408_1_1_10"/>
<dbReference type="KEGG" id="asl:Aeqsu_0952"/>
<sequence>MKIDIYYSLVIAAIFQGFWLSYFILLTKKFNSNAARFLGLLILVVTISQLQYNLGETGIISWKQFNIIYLPIEFLEAPFLYFFATFYLQPDRKIVTGEKALFIPFVFFIGNTLLYKSIAFTTNKNWDEHPLLLSLVEINVLYGDFVNILSLFIVLLIVLFKIVRTEIQSRTYYSENIPSEFLWLKILLVAILFLLLFWGYHAIQFYFDQSVSYLPVDVAVSILIYVLGYIGIQKLNIIKERENIRTFNRSHEQLYSVVEDSKNENISKIEEIVINKQRYLDSNFSSETLAEELQLSTSHLSRIFNNEMNVSFTDYINTLRVEEAKKYLRTPEFSGYTLVAIGLEAGFNSKTTFNTTFKKITGQTPSQFKKSSSN</sequence>
<name>I3YTY6_AEQSU</name>
<dbReference type="PANTHER" id="PTHR43280:SF2">
    <property type="entry name" value="HTH-TYPE TRANSCRIPTIONAL REGULATOR EXSA"/>
    <property type="match status" value="1"/>
</dbReference>
<dbReference type="Gene3D" id="1.10.10.60">
    <property type="entry name" value="Homeodomain-like"/>
    <property type="match status" value="2"/>
</dbReference>
<feature type="transmembrane region" description="Helical" evidence="4">
    <location>
        <begin position="181"/>
        <end position="200"/>
    </location>
</feature>
<evidence type="ECO:0000259" key="5">
    <source>
        <dbReference type="PROSITE" id="PS01124"/>
    </source>
</evidence>
<feature type="domain" description="HTH araC/xylS-type" evidence="5">
    <location>
        <begin position="270"/>
        <end position="371"/>
    </location>
</feature>
<dbReference type="RefSeq" id="WP_014781712.1">
    <property type="nucleotide sequence ID" value="NC_018013.1"/>
</dbReference>
<gene>
    <name evidence="6" type="ordered locus">Aeqsu_0952</name>
</gene>
<dbReference type="PROSITE" id="PS00041">
    <property type="entry name" value="HTH_ARAC_FAMILY_1"/>
    <property type="match status" value="1"/>
</dbReference>
<feature type="transmembrane region" description="Helical" evidence="4">
    <location>
        <begin position="67"/>
        <end position="88"/>
    </location>
</feature>
<keyword evidence="4" id="KW-0812">Transmembrane</keyword>
<evidence type="ECO:0000256" key="1">
    <source>
        <dbReference type="ARBA" id="ARBA00023015"/>
    </source>
</evidence>
<dbReference type="PANTHER" id="PTHR43280">
    <property type="entry name" value="ARAC-FAMILY TRANSCRIPTIONAL REGULATOR"/>
    <property type="match status" value="1"/>
</dbReference>
<dbReference type="PATRIC" id="fig|746697.3.peg.955"/>
<keyword evidence="4" id="KW-1133">Transmembrane helix</keyword>
<proteinExistence type="predicted"/>
<dbReference type="STRING" id="746697.Aeqsu_0952"/>
<keyword evidence="1" id="KW-0805">Transcription regulation</keyword>
<keyword evidence="2 6" id="KW-0238">DNA-binding</keyword>
<evidence type="ECO:0000256" key="3">
    <source>
        <dbReference type="ARBA" id="ARBA00023163"/>
    </source>
</evidence>
<dbReference type="InterPro" id="IPR018060">
    <property type="entry name" value="HTH_AraC"/>
</dbReference>
<evidence type="ECO:0000313" key="7">
    <source>
        <dbReference type="Proteomes" id="UP000006049"/>
    </source>
</evidence>
<feature type="transmembrane region" description="Helical" evidence="4">
    <location>
        <begin position="37"/>
        <end position="55"/>
    </location>
</feature>
<dbReference type="PROSITE" id="PS01124">
    <property type="entry name" value="HTH_ARAC_FAMILY_2"/>
    <property type="match status" value="1"/>
</dbReference>
<dbReference type="Pfam" id="PF12833">
    <property type="entry name" value="HTH_18"/>
    <property type="match status" value="1"/>
</dbReference>
<accession>I3YTY6</accession>
<evidence type="ECO:0000256" key="4">
    <source>
        <dbReference type="SAM" id="Phobius"/>
    </source>
</evidence>
<dbReference type="SUPFAM" id="SSF46689">
    <property type="entry name" value="Homeodomain-like"/>
    <property type="match status" value="1"/>
</dbReference>
<dbReference type="InterPro" id="IPR018062">
    <property type="entry name" value="HTH_AraC-typ_CS"/>
</dbReference>
<dbReference type="EMBL" id="CP003280">
    <property type="protein sequence ID" value="AFL80454.1"/>
    <property type="molecule type" value="Genomic_DNA"/>
</dbReference>
<keyword evidence="4" id="KW-0472">Membrane</keyword>
<dbReference type="Proteomes" id="UP000006049">
    <property type="component" value="Chromosome"/>
</dbReference>
<protein>
    <submittedName>
        <fullName evidence="6">DNA-binding domain-containing protein, AraC-type</fullName>
    </submittedName>
</protein>
<dbReference type="SMART" id="SM00342">
    <property type="entry name" value="HTH_ARAC"/>
    <property type="match status" value="1"/>
</dbReference>
<evidence type="ECO:0000256" key="2">
    <source>
        <dbReference type="ARBA" id="ARBA00023125"/>
    </source>
</evidence>
<feature type="transmembrane region" description="Helical" evidence="4">
    <location>
        <begin position="6"/>
        <end position="25"/>
    </location>
</feature>
<dbReference type="eggNOG" id="COG2207">
    <property type="taxonomic scope" value="Bacteria"/>
</dbReference>
<feature type="transmembrane region" description="Helical" evidence="4">
    <location>
        <begin position="212"/>
        <end position="232"/>
    </location>
</feature>
<keyword evidence="3" id="KW-0804">Transcription</keyword>
<feature type="transmembrane region" description="Helical" evidence="4">
    <location>
        <begin position="140"/>
        <end position="160"/>
    </location>
</feature>
<keyword evidence="7" id="KW-1185">Reference proteome</keyword>
<dbReference type="OrthoDB" id="9779074at2"/>
<dbReference type="GO" id="GO:0043565">
    <property type="term" value="F:sequence-specific DNA binding"/>
    <property type="evidence" value="ECO:0007669"/>
    <property type="project" value="InterPro"/>
</dbReference>
<evidence type="ECO:0000313" key="6">
    <source>
        <dbReference type="EMBL" id="AFL80454.1"/>
    </source>
</evidence>
<dbReference type="AlphaFoldDB" id="I3YTY6"/>
<dbReference type="InterPro" id="IPR009057">
    <property type="entry name" value="Homeodomain-like_sf"/>
</dbReference>
<feature type="transmembrane region" description="Helical" evidence="4">
    <location>
        <begin position="100"/>
        <end position="120"/>
    </location>
</feature>